<accession>A0A1X0NUC2</accession>
<dbReference type="Proteomes" id="UP000192257">
    <property type="component" value="Unassembled WGS sequence"/>
</dbReference>
<feature type="transmembrane region" description="Helical" evidence="2">
    <location>
        <begin position="51"/>
        <end position="72"/>
    </location>
</feature>
<proteinExistence type="predicted"/>
<evidence type="ECO:0008006" key="5">
    <source>
        <dbReference type="Google" id="ProtNLM"/>
    </source>
</evidence>
<keyword evidence="2" id="KW-1133">Transmembrane helix</keyword>
<dbReference type="VEuPathDB" id="TriTrypDB:TM35_000182680"/>
<name>A0A1X0NUC2_9TRYP</name>
<gene>
    <name evidence="3" type="ORF">TM35_000182680</name>
</gene>
<comment type="caution">
    <text evidence="3">The sequence shown here is derived from an EMBL/GenBank/DDBJ whole genome shotgun (WGS) entry which is preliminary data.</text>
</comment>
<dbReference type="AlphaFoldDB" id="A0A1X0NUC2"/>
<evidence type="ECO:0000313" key="3">
    <source>
        <dbReference type="EMBL" id="ORC88211.1"/>
    </source>
</evidence>
<dbReference type="EMBL" id="NBCO01000018">
    <property type="protein sequence ID" value="ORC88211.1"/>
    <property type="molecule type" value="Genomic_DNA"/>
</dbReference>
<keyword evidence="2" id="KW-0812">Transmembrane</keyword>
<feature type="region of interest" description="Disordered" evidence="1">
    <location>
        <begin position="88"/>
        <end position="111"/>
    </location>
</feature>
<evidence type="ECO:0000256" key="1">
    <source>
        <dbReference type="SAM" id="MobiDB-lite"/>
    </source>
</evidence>
<dbReference type="OrthoDB" id="239166at2759"/>
<dbReference type="GeneID" id="39986361"/>
<feature type="compositionally biased region" description="Acidic residues" evidence="1">
    <location>
        <begin position="88"/>
        <end position="100"/>
    </location>
</feature>
<dbReference type="RefSeq" id="XP_028882277.1">
    <property type="nucleotide sequence ID" value="XM_029026581.1"/>
</dbReference>
<sequence>MSGQCVAKCDGYSSLRTECARDPCLGEGMCKLLDSSITNCAEWCCEGRGGYVFFVVLFFCAGTCALFSMYYLRRLHQANVAAGVVTEEGEQIEVPPEQDENSGATQPRRKRRVVTVDPELFKAIGVAPPVEDRSGVPANKR</sequence>
<protein>
    <recommendedName>
        <fullName evidence="5">Transmembrane protein</fullName>
    </recommendedName>
</protein>
<reference evidence="3 4" key="1">
    <citation type="submission" date="2017-03" db="EMBL/GenBank/DDBJ databases">
        <title>An alternative strategy for trypanosome survival in the mammalian bloodstream revealed through genome and transcriptome analysis of the ubiquitous bovine parasite Trypanosoma (Megatrypanum) theileri.</title>
        <authorList>
            <person name="Kelly S."/>
            <person name="Ivens A."/>
            <person name="Mott A."/>
            <person name="O'Neill E."/>
            <person name="Emms D."/>
            <person name="Macleod O."/>
            <person name="Voorheis P."/>
            <person name="Matthews J."/>
            <person name="Matthews K."/>
            <person name="Carrington M."/>
        </authorList>
    </citation>
    <scope>NUCLEOTIDE SEQUENCE [LARGE SCALE GENOMIC DNA]</scope>
    <source>
        <strain evidence="3">Edinburgh</strain>
    </source>
</reference>
<organism evidence="3 4">
    <name type="scientific">Trypanosoma theileri</name>
    <dbReference type="NCBI Taxonomy" id="67003"/>
    <lineage>
        <taxon>Eukaryota</taxon>
        <taxon>Discoba</taxon>
        <taxon>Euglenozoa</taxon>
        <taxon>Kinetoplastea</taxon>
        <taxon>Metakinetoplastina</taxon>
        <taxon>Trypanosomatida</taxon>
        <taxon>Trypanosomatidae</taxon>
        <taxon>Trypanosoma</taxon>
    </lineage>
</organism>
<evidence type="ECO:0000313" key="4">
    <source>
        <dbReference type="Proteomes" id="UP000192257"/>
    </source>
</evidence>
<keyword evidence="2" id="KW-0472">Membrane</keyword>
<evidence type="ECO:0000256" key="2">
    <source>
        <dbReference type="SAM" id="Phobius"/>
    </source>
</evidence>
<keyword evidence="4" id="KW-1185">Reference proteome</keyword>